<dbReference type="PANTHER" id="PTHR43853:SF21">
    <property type="entry name" value="STEROID 3-KETOACYL-COA THIOLASE"/>
    <property type="match status" value="1"/>
</dbReference>
<evidence type="ECO:0000259" key="6">
    <source>
        <dbReference type="Pfam" id="PF00108"/>
    </source>
</evidence>
<accession>A0A1C5HDQ2</accession>
<protein>
    <submittedName>
        <fullName evidence="8">Acetyl-CoA C-acetyltransferase</fullName>
    </submittedName>
</protein>
<dbReference type="NCBIfam" id="NF005890">
    <property type="entry name" value="PRK07851.1"/>
    <property type="match status" value="1"/>
</dbReference>
<dbReference type="InterPro" id="IPR020617">
    <property type="entry name" value="Thiolase_C"/>
</dbReference>
<dbReference type="GO" id="GO:0003988">
    <property type="term" value="F:acetyl-CoA C-acyltransferase activity"/>
    <property type="evidence" value="ECO:0007669"/>
    <property type="project" value="TreeGrafter"/>
</dbReference>
<reference evidence="8 9" key="1">
    <citation type="submission" date="2016-06" db="EMBL/GenBank/DDBJ databases">
        <authorList>
            <person name="Kjaerup R.B."/>
            <person name="Dalgaard T.S."/>
            <person name="Juul-Madsen H.R."/>
        </authorList>
    </citation>
    <scope>NUCLEOTIDE SEQUENCE [LARGE SCALE GENOMIC DNA]</scope>
    <source>
        <strain evidence="8 9">DSM 45097</strain>
    </source>
</reference>
<dbReference type="AlphaFoldDB" id="A0A1C5HDQ2"/>
<dbReference type="EMBL" id="LT607751">
    <property type="protein sequence ID" value="SCG44179.1"/>
    <property type="molecule type" value="Genomic_DNA"/>
</dbReference>
<feature type="domain" description="Thiolase N-terminal" evidence="6">
    <location>
        <begin position="10"/>
        <end position="288"/>
    </location>
</feature>
<evidence type="ECO:0000313" key="8">
    <source>
        <dbReference type="EMBL" id="SCG44179.1"/>
    </source>
</evidence>
<dbReference type="Pfam" id="PF00108">
    <property type="entry name" value="Thiolase_N"/>
    <property type="match status" value="1"/>
</dbReference>
<dbReference type="SUPFAM" id="SSF53901">
    <property type="entry name" value="Thiolase-like"/>
    <property type="match status" value="2"/>
</dbReference>
<evidence type="ECO:0000256" key="4">
    <source>
        <dbReference type="PIRSR" id="PIRSR000429-1"/>
    </source>
</evidence>
<dbReference type="NCBIfam" id="TIGR01930">
    <property type="entry name" value="AcCoA-C-Actrans"/>
    <property type="match status" value="1"/>
</dbReference>
<dbReference type="FunFam" id="3.40.47.10:FF:000013">
    <property type="entry name" value="Acetyl-CoA acetyltransferase"/>
    <property type="match status" value="1"/>
</dbReference>
<dbReference type="PANTHER" id="PTHR43853">
    <property type="entry name" value="3-KETOACYL-COA THIOLASE, PEROXISOMAL"/>
    <property type="match status" value="1"/>
</dbReference>
<proteinExistence type="inferred from homology"/>
<keyword evidence="2 5" id="KW-0808">Transferase</keyword>
<dbReference type="Gene3D" id="3.40.47.10">
    <property type="match status" value="1"/>
</dbReference>
<feature type="active site" description="Proton acceptor" evidence="4">
    <location>
        <position position="405"/>
    </location>
</feature>
<dbReference type="RefSeq" id="WP_088969855.1">
    <property type="nucleotide sequence ID" value="NZ_JBHLYF010000014.1"/>
</dbReference>
<dbReference type="InterPro" id="IPR002155">
    <property type="entry name" value="Thiolase"/>
</dbReference>
<dbReference type="Pfam" id="PF02803">
    <property type="entry name" value="Thiolase_C"/>
    <property type="match status" value="1"/>
</dbReference>
<dbReference type="InterPro" id="IPR050215">
    <property type="entry name" value="Thiolase-like_sf_Thiolase"/>
</dbReference>
<dbReference type="GO" id="GO:0005737">
    <property type="term" value="C:cytoplasm"/>
    <property type="evidence" value="ECO:0007669"/>
    <property type="project" value="UniProtKB-ARBA"/>
</dbReference>
<feature type="active site" description="Proton acceptor" evidence="4">
    <location>
        <position position="375"/>
    </location>
</feature>
<evidence type="ECO:0000256" key="2">
    <source>
        <dbReference type="ARBA" id="ARBA00022679"/>
    </source>
</evidence>
<organism evidence="8 9">
    <name type="scientific">Micromonospora siamensis</name>
    <dbReference type="NCBI Taxonomy" id="299152"/>
    <lineage>
        <taxon>Bacteria</taxon>
        <taxon>Bacillati</taxon>
        <taxon>Actinomycetota</taxon>
        <taxon>Actinomycetes</taxon>
        <taxon>Micromonosporales</taxon>
        <taxon>Micromonosporaceae</taxon>
        <taxon>Micromonospora</taxon>
    </lineage>
</organism>
<evidence type="ECO:0000259" key="7">
    <source>
        <dbReference type="Pfam" id="PF02803"/>
    </source>
</evidence>
<evidence type="ECO:0000256" key="3">
    <source>
        <dbReference type="ARBA" id="ARBA00023315"/>
    </source>
</evidence>
<evidence type="ECO:0000313" key="9">
    <source>
        <dbReference type="Proteomes" id="UP000198210"/>
    </source>
</evidence>
<dbReference type="Proteomes" id="UP000198210">
    <property type="component" value="Chromosome I"/>
</dbReference>
<dbReference type="GO" id="GO:0010124">
    <property type="term" value="P:phenylacetate catabolic process"/>
    <property type="evidence" value="ECO:0007669"/>
    <property type="project" value="TreeGrafter"/>
</dbReference>
<comment type="similarity">
    <text evidence="1 5">Belongs to the thiolase-like superfamily. Thiolase family.</text>
</comment>
<dbReference type="InterPro" id="IPR020616">
    <property type="entry name" value="Thiolase_N"/>
</dbReference>
<feature type="active site" description="Acyl-thioester intermediate" evidence="4">
    <location>
        <position position="95"/>
    </location>
</feature>
<dbReference type="PIRSF" id="PIRSF000429">
    <property type="entry name" value="Ac-CoA_Ac_transf"/>
    <property type="match status" value="1"/>
</dbReference>
<dbReference type="InterPro" id="IPR016039">
    <property type="entry name" value="Thiolase-like"/>
</dbReference>
<keyword evidence="3 5" id="KW-0012">Acyltransferase</keyword>
<feature type="domain" description="Thiolase C-terminal" evidence="7">
    <location>
        <begin position="296"/>
        <end position="418"/>
    </location>
</feature>
<evidence type="ECO:0000256" key="5">
    <source>
        <dbReference type="RuleBase" id="RU003557"/>
    </source>
</evidence>
<dbReference type="CDD" id="cd00751">
    <property type="entry name" value="thiolase"/>
    <property type="match status" value="1"/>
</dbReference>
<gene>
    <name evidence="8" type="ORF">GA0074704_1546</name>
</gene>
<dbReference type="InterPro" id="IPR020613">
    <property type="entry name" value="Thiolase_CS"/>
</dbReference>
<keyword evidence="9" id="KW-1185">Reference proteome</keyword>
<name>A0A1C5HDQ2_9ACTN</name>
<evidence type="ECO:0000256" key="1">
    <source>
        <dbReference type="ARBA" id="ARBA00010982"/>
    </source>
</evidence>
<dbReference type="PROSITE" id="PS00737">
    <property type="entry name" value="THIOLASE_2"/>
    <property type="match status" value="1"/>
</dbReference>
<dbReference type="GO" id="GO:0006635">
    <property type="term" value="P:fatty acid beta-oxidation"/>
    <property type="evidence" value="ECO:0007669"/>
    <property type="project" value="TreeGrafter"/>
</dbReference>
<sequence length="420" mass="44461">MPIESSRDAVIVATARSPIGRAFKGSLREVRPDDLAATIVQAALDKIPQLDPTEIEDLYLGCGLPGGEQGFNMARVVATLMGLDGLPGATLTRYCASSLQTTRMAMHAIRAGEGDVFISAGVEMVSRYARGNSDALPPEAQALVGGGWENPRFAEARQRSERRAQGGSEVWTDPREDGQLPDIYLAMGQTAENLAQAYDVTRADMDEFGVRSQNRAEKAIADGFWAREITPVTTPDGTVVSTDDGPRAGVTLEAVSDLKPVFRPDGRITAGNCCPLNDGAAAVVIMSAQRAEELGLTPLARIVSTGVSALSPEIMGLGPVEASKQALRRAGMTIDDVDLVEINEAFAAQVIPSYRQLGIPEEKLNVMGGAIAIGHPFGMTGARITGTLLNALNWHDKTIGLETMCVGGGQGMAMVLERLS</sequence>